<proteinExistence type="predicted"/>
<dbReference type="AlphaFoldDB" id="A0A9P3WTT9"/>
<dbReference type="Proteomes" id="UP000879542">
    <property type="component" value="Unassembled WGS sequence"/>
</dbReference>
<organism evidence="1 2">
    <name type="scientific">Clostridioides difficile</name>
    <name type="common">Peptoclostridium difficile</name>
    <dbReference type="NCBI Taxonomy" id="1496"/>
    <lineage>
        <taxon>Bacteria</taxon>
        <taxon>Bacillati</taxon>
        <taxon>Bacillota</taxon>
        <taxon>Clostridia</taxon>
        <taxon>Peptostreptococcales</taxon>
        <taxon>Peptostreptococcaceae</taxon>
        <taxon>Clostridioides</taxon>
    </lineage>
</organism>
<dbReference type="RefSeq" id="WP_003430347.1">
    <property type="nucleotide sequence ID" value="NZ_AP025558.1"/>
</dbReference>
<evidence type="ECO:0008006" key="3">
    <source>
        <dbReference type="Google" id="ProtNLM"/>
    </source>
</evidence>
<protein>
    <recommendedName>
        <fullName evidence="3">Lipoprotein</fullName>
    </recommendedName>
</protein>
<evidence type="ECO:0000313" key="2">
    <source>
        <dbReference type="Proteomes" id="UP000879542"/>
    </source>
</evidence>
<reference evidence="1" key="2">
    <citation type="submission" date="2021-06" db="EMBL/GenBank/DDBJ databases">
        <authorList>
            <consortium name="NCBI Pathogen Detection Project"/>
        </authorList>
    </citation>
    <scope>NUCLEOTIDE SEQUENCE</scope>
    <source>
        <strain evidence="1">Clostridioides</strain>
    </source>
</reference>
<reference evidence="1" key="1">
    <citation type="journal article" date="2018" name="Genome Biol.">
        <title>SKESA: strategic k-mer extension for scrupulous assemblies.</title>
        <authorList>
            <person name="Souvorov A."/>
            <person name="Agarwala R."/>
            <person name="Lipman D.J."/>
        </authorList>
    </citation>
    <scope>NUCLEOTIDE SEQUENCE</scope>
    <source>
        <strain evidence="1">Clostridioides</strain>
    </source>
</reference>
<comment type="caution">
    <text evidence="1">The sequence shown here is derived from an EMBL/GenBank/DDBJ whole genome shotgun (WGS) entry which is preliminary data.</text>
</comment>
<name>A0A9P3WTT9_CLODI</name>
<accession>A0A9P3WTT9</accession>
<dbReference type="PROSITE" id="PS51257">
    <property type="entry name" value="PROKAR_LIPOPROTEIN"/>
    <property type="match status" value="1"/>
</dbReference>
<evidence type="ECO:0000313" key="1">
    <source>
        <dbReference type="EMBL" id="HBH2622166.1"/>
    </source>
</evidence>
<sequence length="144" mass="16727">MKILKKITSIIFLIIMITVVITGCSQQEQGKNNSEKKLNYNVLGEKTRHGGTYGDFKFVVIEMPKDFDPSNCKNLSKDFLNYYNENVDTITVYVYEKGYKLESEQDMYKNSLYDITIEHRDENTCVYSVWDVKSEETTDEGSLN</sequence>
<gene>
    <name evidence="1" type="ORF">KRQ00_003994</name>
</gene>
<dbReference type="EMBL" id="DAEQIJ010000039">
    <property type="protein sequence ID" value="HBH2622166.1"/>
    <property type="molecule type" value="Genomic_DNA"/>
</dbReference>